<gene>
    <name evidence="2" type="ORF">PR048_004789</name>
</gene>
<evidence type="ECO:0000313" key="3">
    <source>
        <dbReference type="Proteomes" id="UP001159363"/>
    </source>
</evidence>
<keyword evidence="3" id="KW-1185">Reference proteome</keyword>
<evidence type="ECO:0000256" key="1">
    <source>
        <dbReference type="SAM" id="MobiDB-lite"/>
    </source>
</evidence>
<comment type="caution">
    <text evidence="2">The sequence shown here is derived from an EMBL/GenBank/DDBJ whole genome shotgun (WGS) entry which is preliminary data.</text>
</comment>
<evidence type="ECO:0000313" key="2">
    <source>
        <dbReference type="EMBL" id="KAJ8892209.1"/>
    </source>
</evidence>
<feature type="region of interest" description="Disordered" evidence="1">
    <location>
        <begin position="46"/>
        <end position="71"/>
    </location>
</feature>
<name>A0ABQ9I7H8_9NEOP</name>
<organism evidence="2 3">
    <name type="scientific">Dryococelus australis</name>
    <dbReference type="NCBI Taxonomy" id="614101"/>
    <lineage>
        <taxon>Eukaryota</taxon>
        <taxon>Metazoa</taxon>
        <taxon>Ecdysozoa</taxon>
        <taxon>Arthropoda</taxon>
        <taxon>Hexapoda</taxon>
        <taxon>Insecta</taxon>
        <taxon>Pterygota</taxon>
        <taxon>Neoptera</taxon>
        <taxon>Polyneoptera</taxon>
        <taxon>Phasmatodea</taxon>
        <taxon>Verophasmatodea</taxon>
        <taxon>Anareolatae</taxon>
        <taxon>Phasmatidae</taxon>
        <taxon>Eurycanthinae</taxon>
        <taxon>Dryococelus</taxon>
    </lineage>
</organism>
<sequence>MSPQTPNSEPPSLTESMQLMDEILSDARMDRLEKIERLEAILSAATSNVPLYSEQDGSELEANRNSSSDRQQCTCSCHNGVNGCGSAPCSNDVQRKTLNKRGMVDVGCQTLSTGEIVITRIFFKEEEKEMEKTIMASPKKVRKNSS</sequence>
<reference evidence="2 3" key="1">
    <citation type="submission" date="2023-02" db="EMBL/GenBank/DDBJ databases">
        <title>LHISI_Scaffold_Assembly.</title>
        <authorList>
            <person name="Stuart O.P."/>
            <person name="Cleave R."/>
            <person name="Magrath M.J.L."/>
            <person name="Mikheyev A.S."/>
        </authorList>
    </citation>
    <scope>NUCLEOTIDE SEQUENCE [LARGE SCALE GENOMIC DNA]</scope>
    <source>
        <strain evidence="2">Daus_M_001</strain>
        <tissue evidence="2">Leg muscle</tissue>
    </source>
</reference>
<proteinExistence type="predicted"/>
<dbReference type="EMBL" id="JARBHB010000002">
    <property type="protein sequence ID" value="KAJ8892209.1"/>
    <property type="molecule type" value="Genomic_DNA"/>
</dbReference>
<accession>A0ABQ9I7H8</accession>
<dbReference type="Proteomes" id="UP001159363">
    <property type="component" value="Chromosome 2"/>
</dbReference>
<protein>
    <submittedName>
        <fullName evidence="2">Uncharacterized protein</fullName>
    </submittedName>
</protein>